<feature type="region of interest" description="Disordered" evidence="2">
    <location>
        <begin position="812"/>
        <end position="865"/>
    </location>
</feature>
<evidence type="ECO:0000256" key="2">
    <source>
        <dbReference type="SAM" id="MobiDB-lite"/>
    </source>
</evidence>
<dbReference type="EMBL" id="BQXS01012491">
    <property type="protein sequence ID" value="GKT23892.1"/>
    <property type="molecule type" value="Genomic_DNA"/>
</dbReference>
<comment type="caution">
    <text evidence="3">The sequence shown here is derived from an EMBL/GenBank/DDBJ whole genome shotgun (WGS) entry which is preliminary data.</text>
</comment>
<feature type="region of interest" description="Disordered" evidence="2">
    <location>
        <begin position="201"/>
        <end position="241"/>
    </location>
</feature>
<feature type="region of interest" description="Disordered" evidence="2">
    <location>
        <begin position="999"/>
        <end position="1058"/>
    </location>
</feature>
<reference evidence="3" key="1">
    <citation type="submission" date="2022-03" db="EMBL/GenBank/DDBJ databases">
        <title>Draft genome sequence of Aduncisulcus paluster, a free-living microaerophilic Fornicata.</title>
        <authorList>
            <person name="Yuyama I."/>
            <person name="Kume K."/>
            <person name="Tamura T."/>
            <person name="Inagaki Y."/>
            <person name="Hashimoto T."/>
        </authorList>
    </citation>
    <scope>NUCLEOTIDE SEQUENCE</scope>
    <source>
        <strain evidence="3">NY0171</strain>
    </source>
</reference>
<feature type="coiled-coil region" evidence="1">
    <location>
        <begin position="15"/>
        <end position="42"/>
    </location>
</feature>
<keyword evidence="4" id="KW-1185">Reference proteome</keyword>
<evidence type="ECO:0000313" key="3">
    <source>
        <dbReference type="EMBL" id="GKT23892.1"/>
    </source>
</evidence>
<sequence length="2924" mass="327326">MDIFSVEVTTAPGEVKELKADVEELKQNIIKWKRDLTKLLTDVIEKEKVHLSLKRELREEQLKDKMLSILTKCEQRIEKVEDASEILKQRSKKKVGDEKSIHFSFNSVFNNTRAIQDDLAPLLSNTRAQSLFKRTERVIDEIFLSSTSNTNMILEHERRQGLMVGKLFVLYVGEYLLNQAFHIDISPSEKLCCFPSTHHHSSVSSKSSSSSSHTRITALSPLSKSRSSESSTSPVSSSVSSSNVKLCCFPSTHHHSSVSSKSSSSSSHTRITALSPLSKSRSSESSTSPVSSSVSSSNVVSYAASKSSSSASSSSTGISTMGDELGSRVSSLGITSLSVIRQFISSSAGARFSDSLSFSRTTDTLCALLRRCKSDRISQLVQDGVSGVSQPPLSSLASSGPLSLSYLTRGCIDGVISVCGYMLCEAEAEEGRDEMRKALFTHGVEEWVDSQIEMLCSNLCMCSLEPSMMACIYDESSDTYRDVMTAASELVSGLSGAGGGGMMDGSSLGAQYGDSSFHRRSLSSSPSRLGVGHLAYKPYIHPHYLSRFGLEPLAKSVFQVCVDVISEHQSLDALSSVIHKIVKESYLHVRDIIPLSSSSSPMVGGIIRRQREQLMTGAGNSVGGISSLPRNFAYYPLVSTKESTACITTVDAIMNITNSLILLLTSGVIADSKDCVQSIFITLSHISNSVASKIFTRFDNLLISEPMKLEMRQGSTGTSASSYEHFVDEYGSTTVPAPNPSSSSSSSLFVPPQAIFSLVFPRDMFSSCLLSSIAHSFPSAKVYTEMVDSVVRLCDRKESMGEYFKQFTRSLDGSMHSQGSRSPSQTRQDHTHHQTASATTGGDYTSGGSGSSFSPPGSGSKQGEKPGFHNDGCIALPPSHFPPEFVAHLITHIIVNWSLCCSTLIRVCFLSETSFIQTITLGACEFIKHSFESMIDLSLDHRNLRERCVLLALLCVVSSKSDVIISSMTEIVNLAVEEGRKKRRLVGLAQSDWNGNTEYSMSTSTADDEKTQEEMGTTGGVACDDDGGDSMIGRDRDQQGGRYHVKHSHSSITDTSSSSVDLSPVREVMVDILRETCSRLLDNLCLSMQFLFTTPQPTLDPLSGFSLTRTNIDDSIDIIKIVNVSELDSLANKSPYLLETFSPEPTIVPMLIATFVESWICVLCISAPCLGGVVAKRFIHRLSSFGVTSLLLTSLLCALVQNFNGTKQVKTLTPIGALSLLMDVAMIDNRMEALGHAVKELYMQNIEKASHYHGTTSTLRGKEHTGAGDRVDIGTSSNISAAVGLGGSVGVVSPVKVFKEEEDPLLAVLGSEGASSNIIQMTKKLATMIQSGRWDDALSMDFVSIHLLVELLESIRLPRAQQKECQEVCKKLSSLACKIPPTNTFCDNKGETYFRSPLSGSDLRLVDLKDTPRTPVDGKIIGKAVNISSTGIFQIVEPQFIHEGDEGYCPIPRDAPNIKSPKFPIIKAIDKTKNEGEYGYDQSSKAQRMMKGEWNLRQITQISIPFSFSSPMKGVYICLSSYSPPSHLIFTLTSPKGEKTSKTYEFPEFRDDSWYFLPVDLPDILLCEITGKGRDEEWFGIESLVFISREETPEEIKAREFKEKLWSEAPVLKPEFVKEGDKESKGRDSIPIPRDDPKLVDPSFSMVKCKNDVFSKESKLYDQSLKAQRMLKGERGIRLSHLSIPFLSPSPMKGAYICVDNWDSSPSLLFTFIGCDGKKTFKKYEFTKPEHKLTYEWHFLSIDLDNVVLCEIEGKGTWEEKNSRDFWMNSLFFVRVKYFAPVEPQFIHEGNSSCCPIPRDAPNIKSAELPLIIAIDKTEEEGEYGYDQSSNAQQMMKGGCNNGDFTHISIPFSSSSPMKGAYICLDGDSSPPSYLIFTLISSKGEKTSRKYEFPEFEHNRWYFLPVDLPDVLLCEITGKGRDEEYFRIESLVFIREETPEEILVREAREKLWSEAPVLKPEFVKGVSHLLYDRKSFGRDSILIPDDDLDRIHPSFPMIKCKDDSYSKESDYYDKSSRAQKMLKGEDNLWLSHLSIPFPSPSPMKGAYICVREDHSSPSLLFTFTDSDGKKTFKKYEFTKPEHKYEWHFLPIDLNNVVLCEIEGKEGRWNEKNSRYFWMDSLFFVRVKDFAPVEPLFIHEGYFDCCPIPRDAPNIKSAELPLIIAIDKTEEEGEYGYDQSSNAQQMMKGGCNNGDFTHISIPFSSSSPMKGAYICLYGNSSSPSHLIFTLTSSKWKKISKKYEFPEFEGKHYHWYFLPVDLPDVLLCEITGKGRDEEPLEECFNIRGRCKQYFGIESLVFIREETPEEIIFREFKEKLCSEAPVVKAEFVKEGDKESKGRDFIPIARDDPKLVDPSFSMVKCKNDSVSKESEYYDQSLKAQRMLKGEGSVRLSHLSIPFPSPSPMKGAYICVDNWDSSPSLLFTFIGCDGKKTFKKYEFTKPKHYFEWHFLPIDLNNVVLCEIEGKEGRWEEKNSRYFWMDSLFFVQVKDFAPVEPQFIHEGNSSCCPIPRDAPNIKSAELPSIKAIDGIEDEGEYRYDQSSNAQQMMREKRNFGHFTHISIPFSSSSPMKGAYICLYDDYSSDSPPSHLIFALTSSKGEKTSKKYKFPEFEGGNWYFLPIDLPDVVLCEITGKGRETDFFGIVSLVFISREETPEEILVRETKEKLWSEAPVLKPEFVKEGGIDSIPISCDNPILIDPSFSMVKCKDDLYCRESKEYDRSSKAQKMLKGKDVVRLSHLSIPFTSPCPMEGAYICVHKRNSSPQLLFTFTDCDGKKTFKKYEFTRPKDKYEWHFLPIDLDNVVLCEIEGKGKWDDKNSRDFWIPSLIFTVPEETVVSELLSLLPWGYSKDDIKTRCLTSHGIIEEAMEEYSEEEEDSYQHSSDQYSSGDSSDSYGQYSFEYPQSWDQYSFEDCSDSYGQSQREEQ</sequence>
<protein>
    <submittedName>
        <fullName evidence="3">Uncharacterized protein</fullName>
    </submittedName>
</protein>
<feature type="compositionally biased region" description="Low complexity" evidence="2">
    <location>
        <begin position="257"/>
        <end position="294"/>
    </location>
</feature>
<feature type="compositionally biased region" description="Polar residues" evidence="2">
    <location>
        <begin position="812"/>
        <end position="826"/>
    </location>
</feature>
<accession>A0ABQ5K1Q7</accession>
<evidence type="ECO:0000313" key="4">
    <source>
        <dbReference type="Proteomes" id="UP001057375"/>
    </source>
</evidence>
<proteinExistence type="predicted"/>
<dbReference type="Proteomes" id="UP001057375">
    <property type="component" value="Unassembled WGS sequence"/>
</dbReference>
<feature type="region of interest" description="Disordered" evidence="2">
    <location>
        <begin position="2867"/>
        <end position="2897"/>
    </location>
</feature>
<feature type="region of interest" description="Disordered" evidence="2">
    <location>
        <begin position="255"/>
        <end position="294"/>
    </location>
</feature>
<feature type="compositionally biased region" description="Low complexity" evidence="2">
    <location>
        <begin position="2878"/>
        <end position="2897"/>
    </location>
</feature>
<name>A0ABQ5K1Q7_9EUKA</name>
<gene>
    <name evidence="3" type="ORF">ADUPG1_012569</name>
</gene>
<keyword evidence="1" id="KW-0175">Coiled coil</keyword>
<dbReference type="PANTHER" id="PTHR13491">
    <property type="entry name" value="ZCCHC10 PROTEIN"/>
    <property type="match status" value="1"/>
</dbReference>
<feature type="compositionally biased region" description="Low complexity" evidence="2">
    <location>
        <begin position="202"/>
        <end position="241"/>
    </location>
</feature>
<dbReference type="InterPro" id="IPR039715">
    <property type="entry name" value="ZCCHC10"/>
</dbReference>
<dbReference type="PANTHER" id="PTHR13491:SF0">
    <property type="entry name" value="ZINC FINGER CCHC DOMAIN-CONTAINING PROTEIN 10"/>
    <property type="match status" value="1"/>
</dbReference>
<organism evidence="3 4">
    <name type="scientific">Aduncisulcus paluster</name>
    <dbReference type="NCBI Taxonomy" id="2918883"/>
    <lineage>
        <taxon>Eukaryota</taxon>
        <taxon>Metamonada</taxon>
        <taxon>Carpediemonas-like organisms</taxon>
        <taxon>Aduncisulcus</taxon>
    </lineage>
</organism>
<evidence type="ECO:0000256" key="1">
    <source>
        <dbReference type="SAM" id="Coils"/>
    </source>
</evidence>